<gene>
    <name evidence="2" type="ORF">PAHAL_1G435800</name>
</gene>
<protein>
    <submittedName>
        <fullName evidence="2">Uncharacterized protein</fullName>
    </submittedName>
</protein>
<dbReference type="Gramene" id="PVH67141">
    <property type="protein sequence ID" value="PVH67141"/>
    <property type="gene ID" value="PAHAL_1G435800"/>
</dbReference>
<sequence length="110" mass="12479">MYRAEMHWRSIIKLPGHPCLRRPQLISVVELIISCFIELLDRSPIEAKRSVLRELLLRINAAVQESCGRSQRGPCHADPIQYTCMQLPPGEIGKGKRETEGRGVDMQMPA</sequence>
<accession>A0A2T8KYA5</accession>
<reference evidence="2" key="1">
    <citation type="submission" date="2018-04" db="EMBL/GenBank/DDBJ databases">
        <title>WGS assembly of Panicum hallii.</title>
        <authorList>
            <person name="Lovell J."/>
            <person name="Jenkins J."/>
            <person name="Lowry D."/>
            <person name="Mamidi S."/>
            <person name="Sreedasyam A."/>
            <person name="Weng X."/>
            <person name="Barry K."/>
            <person name="Bonette J."/>
            <person name="Campitelli B."/>
            <person name="Daum C."/>
            <person name="Gordon S."/>
            <person name="Gould B."/>
            <person name="Lipzen A."/>
            <person name="Macqueen A."/>
            <person name="Palacio-Mejia J."/>
            <person name="Plott C."/>
            <person name="Shakirov E."/>
            <person name="Shu S."/>
            <person name="Yoshinaga Y."/>
            <person name="Zane M."/>
            <person name="Rokhsar D."/>
            <person name="Grimwood J."/>
            <person name="Schmutz J."/>
            <person name="Juenger T."/>
        </authorList>
    </citation>
    <scope>NUCLEOTIDE SEQUENCE [LARGE SCALE GENOMIC DNA]</scope>
    <source>
        <strain evidence="2">FIL2</strain>
    </source>
</reference>
<name>A0A2T8KYA5_9POAL</name>
<dbReference type="Proteomes" id="UP000243499">
    <property type="component" value="Chromosome 1"/>
</dbReference>
<organism evidence="2">
    <name type="scientific">Panicum hallii</name>
    <dbReference type="NCBI Taxonomy" id="206008"/>
    <lineage>
        <taxon>Eukaryota</taxon>
        <taxon>Viridiplantae</taxon>
        <taxon>Streptophyta</taxon>
        <taxon>Embryophyta</taxon>
        <taxon>Tracheophyta</taxon>
        <taxon>Spermatophyta</taxon>
        <taxon>Magnoliopsida</taxon>
        <taxon>Liliopsida</taxon>
        <taxon>Poales</taxon>
        <taxon>Poaceae</taxon>
        <taxon>PACMAD clade</taxon>
        <taxon>Panicoideae</taxon>
        <taxon>Panicodae</taxon>
        <taxon>Paniceae</taxon>
        <taxon>Panicinae</taxon>
        <taxon>Panicum</taxon>
        <taxon>Panicum sect. Panicum</taxon>
    </lineage>
</organism>
<evidence type="ECO:0000256" key="1">
    <source>
        <dbReference type="SAM" id="MobiDB-lite"/>
    </source>
</evidence>
<feature type="region of interest" description="Disordered" evidence="1">
    <location>
        <begin position="88"/>
        <end position="110"/>
    </location>
</feature>
<proteinExistence type="predicted"/>
<feature type="compositionally biased region" description="Basic and acidic residues" evidence="1">
    <location>
        <begin position="93"/>
        <end position="103"/>
    </location>
</feature>
<dbReference type="AlphaFoldDB" id="A0A2T8KYA5"/>
<evidence type="ECO:0000313" key="2">
    <source>
        <dbReference type="EMBL" id="PVH67141.1"/>
    </source>
</evidence>
<dbReference type="EMBL" id="CM008046">
    <property type="protein sequence ID" value="PVH67141.1"/>
    <property type="molecule type" value="Genomic_DNA"/>
</dbReference>